<dbReference type="Gene3D" id="3.60.40.10">
    <property type="entry name" value="PPM-type phosphatase domain"/>
    <property type="match status" value="1"/>
</dbReference>
<reference evidence="4 5" key="1">
    <citation type="submission" date="2018-12" db="EMBL/GenBank/DDBJ databases">
        <authorList>
            <person name="Yang Y."/>
        </authorList>
    </citation>
    <scope>NUCLEOTIDE SEQUENCE [LARGE SCALE GENOMIC DNA]</scope>
    <source>
        <strain evidence="4 5">L-25-5w-1</strain>
    </source>
</reference>
<accession>A0A3S0HYJ8</accession>
<dbReference type="InterPro" id="IPR036457">
    <property type="entry name" value="PPM-type-like_dom_sf"/>
</dbReference>
<dbReference type="PANTHER" id="PTHR43156">
    <property type="entry name" value="STAGE II SPORULATION PROTEIN E-RELATED"/>
    <property type="match status" value="1"/>
</dbReference>
<dbReference type="OrthoDB" id="9811749at2"/>
<dbReference type="EMBL" id="RXMA01000019">
    <property type="protein sequence ID" value="RTR17397.1"/>
    <property type="molecule type" value="Genomic_DNA"/>
</dbReference>
<dbReference type="Gene3D" id="3.40.50.2300">
    <property type="match status" value="1"/>
</dbReference>
<feature type="modified residue" description="4-aspartylphosphate" evidence="2">
    <location>
        <position position="74"/>
    </location>
</feature>
<comment type="caution">
    <text evidence="4">The sequence shown here is derived from an EMBL/GenBank/DDBJ whole genome shotgun (WGS) entry which is preliminary data.</text>
</comment>
<dbReference type="AlphaFoldDB" id="A0A3S0HYJ8"/>
<dbReference type="GO" id="GO:0016791">
    <property type="term" value="F:phosphatase activity"/>
    <property type="evidence" value="ECO:0007669"/>
    <property type="project" value="TreeGrafter"/>
</dbReference>
<dbReference type="InterPro" id="IPR052016">
    <property type="entry name" value="Bact_Sigma-Reg"/>
</dbReference>
<dbReference type="Pfam" id="PF07228">
    <property type="entry name" value="SpoIIE"/>
    <property type="match status" value="1"/>
</dbReference>
<evidence type="ECO:0000256" key="2">
    <source>
        <dbReference type="PROSITE-ProRule" id="PRU00169"/>
    </source>
</evidence>
<evidence type="ECO:0000256" key="1">
    <source>
        <dbReference type="ARBA" id="ARBA00022801"/>
    </source>
</evidence>
<dbReference type="SUPFAM" id="SSF52172">
    <property type="entry name" value="CheY-like"/>
    <property type="match status" value="1"/>
</dbReference>
<dbReference type="PROSITE" id="PS50110">
    <property type="entry name" value="RESPONSE_REGULATORY"/>
    <property type="match status" value="1"/>
</dbReference>
<keyword evidence="2" id="KW-0597">Phosphoprotein</keyword>
<dbReference type="Proteomes" id="UP000277007">
    <property type="component" value="Unassembled WGS sequence"/>
</dbReference>
<dbReference type="GO" id="GO:0000160">
    <property type="term" value="P:phosphorelay signal transduction system"/>
    <property type="evidence" value="ECO:0007669"/>
    <property type="project" value="InterPro"/>
</dbReference>
<organism evidence="4 5">
    <name type="scientific">Azospirillum griseum</name>
    <dbReference type="NCBI Taxonomy" id="2496639"/>
    <lineage>
        <taxon>Bacteria</taxon>
        <taxon>Pseudomonadati</taxon>
        <taxon>Pseudomonadota</taxon>
        <taxon>Alphaproteobacteria</taxon>
        <taxon>Rhodospirillales</taxon>
        <taxon>Azospirillaceae</taxon>
        <taxon>Azospirillum</taxon>
    </lineage>
</organism>
<dbReference type="InterPro" id="IPR001789">
    <property type="entry name" value="Sig_transdc_resp-reg_receiver"/>
</dbReference>
<keyword evidence="5" id="KW-1185">Reference proteome</keyword>
<evidence type="ECO:0000259" key="3">
    <source>
        <dbReference type="PROSITE" id="PS50110"/>
    </source>
</evidence>
<protein>
    <submittedName>
        <fullName evidence="4">Response regulator</fullName>
    </submittedName>
</protein>
<dbReference type="InterPro" id="IPR001932">
    <property type="entry name" value="PPM-type_phosphatase-like_dom"/>
</dbReference>
<dbReference type="PANTHER" id="PTHR43156:SF2">
    <property type="entry name" value="STAGE II SPORULATION PROTEIN E"/>
    <property type="match status" value="1"/>
</dbReference>
<name>A0A3S0HYJ8_9PROT</name>
<dbReference type="RefSeq" id="WP_126618022.1">
    <property type="nucleotide sequence ID" value="NZ_JBHUCY010000031.1"/>
</dbReference>
<evidence type="ECO:0000313" key="5">
    <source>
        <dbReference type="Proteomes" id="UP000277007"/>
    </source>
</evidence>
<sequence>MTPLTLDPESDLAADVGAGLPDCPILIVDDTHLNRTLIGAILSEAGFHNLHYARDGQEALDLVAARQPDLVILDIMMPGIDGFEVCRRLRADPETADLPILVQTSLTSGEDRNRAFVAGTTDLVSKPLDRSELVARVRIHLESRVLIRHLQSFRARVEGELAIARSMHEHLLPSPTLCNTLGSLAGVVLRAHTEISANLGGDLWGVLPLDDGRLGIFLLNMSGQGVSAAMNAFRLHTLLHELTVDHGLDPAAMLTALNRQAVGLLEDGQHATAIYGVIDGERGSFTYAAAESAPPFLLPPNGEPPVYGGTGGMAIGMNSGTRYHSDTLPLAPGAVLALYSVAVLQSLNEGGVGVGLGWMIAGAMSEGGGDEGFSRVVNALRAALGHASGDDHTLVWIERRGP</sequence>
<proteinExistence type="predicted"/>
<keyword evidence="1" id="KW-0378">Hydrolase</keyword>
<evidence type="ECO:0000313" key="4">
    <source>
        <dbReference type="EMBL" id="RTR17397.1"/>
    </source>
</evidence>
<dbReference type="SMART" id="SM00331">
    <property type="entry name" value="PP2C_SIG"/>
    <property type="match status" value="1"/>
</dbReference>
<dbReference type="Pfam" id="PF00072">
    <property type="entry name" value="Response_reg"/>
    <property type="match status" value="1"/>
</dbReference>
<feature type="domain" description="Response regulatory" evidence="3">
    <location>
        <begin position="24"/>
        <end position="141"/>
    </location>
</feature>
<gene>
    <name evidence="4" type="ORF">EJ903_18025</name>
</gene>
<dbReference type="InterPro" id="IPR011006">
    <property type="entry name" value="CheY-like_superfamily"/>
</dbReference>
<dbReference type="SMART" id="SM00448">
    <property type="entry name" value="REC"/>
    <property type="match status" value="1"/>
</dbReference>